<proteinExistence type="predicted"/>
<evidence type="ECO:0000313" key="2">
    <source>
        <dbReference type="Proteomes" id="UP000593567"/>
    </source>
</evidence>
<name>A0A7J7J913_BUGNE</name>
<protein>
    <recommendedName>
        <fullName evidence="3">ShKT domain-containing protein</fullName>
    </recommendedName>
</protein>
<organism evidence="1 2">
    <name type="scientific">Bugula neritina</name>
    <name type="common">Brown bryozoan</name>
    <name type="synonym">Sertularia neritina</name>
    <dbReference type="NCBI Taxonomy" id="10212"/>
    <lineage>
        <taxon>Eukaryota</taxon>
        <taxon>Metazoa</taxon>
        <taxon>Spiralia</taxon>
        <taxon>Lophotrochozoa</taxon>
        <taxon>Bryozoa</taxon>
        <taxon>Gymnolaemata</taxon>
        <taxon>Cheilostomatida</taxon>
        <taxon>Flustrina</taxon>
        <taxon>Buguloidea</taxon>
        <taxon>Bugulidae</taxon>
        <taxon>Bugula</taxon>
    </lineage>
</organism>
<evidence type="ECO:0000313" key="1">
    <source>
        <dbReference type="EMBL" id="KAF6022204.1"/>
    </source>
</evidence>
<sequence length="90" mass="10284">MLPYCQRYCKLCDDSNEKLSLNSISSKPKSCKDQNPLLCSLRQASCSTDDWLGRAAQRHADTAFLVQHNECIDRNPTLCPMRVSDCETWK</sequence>
<comment type="caution">
    <text evidence="1">The sequence shown here is derived from an EMBL/GenBank/DDBJ whole genome shotgun (WGS) entry which is preliminary data.</text>
</comment>
<dbReference type="AlphaFoldDB" id="A0A7J7J913"/>
<gene>
    <name evidence="1" type="ORF">EB796_019482</name>
</gene>
<keyword evidence="2" id="KW-1185">Reference proteome</keyword>
<evidence type="ECO:0008006" key="3">
    <source>
        <dbReference type="Google" id="ProtNLM"/>
    </source>
</evidence>
<dbReference type="Proteomes" id="UP000593567">
    <property type="component" value="Unassembled WGS sequence"/>
</dbReference>
<accession>A0A7J7J913</accession>
<reference evidence="1" key="1">
    <citation type="submission" date="2020-06" db="EMBL/GenBank/DDBJ databases">
        <title>Draft genome of Bugula neritina, a colonial animal packing powerful symbionts and potential medicines.</title>
        <authorList>
            <person name="Rayko M."/>
        </authorList>
    </citation>
    <scope>NUCLEOTIDE SEQUENCE [LARGE SCALE GENOMIC DNA]</scope>
    <source>
        <strain evidence="1">Kwan_BN1</strain>
    </source>
</reference>
<dbReference type="EMBL" id="VXIV02002881">
    <property type="protein sequence ID" value="KAF6022204.1"/>
    <property type="molecule type" value="Genomic_DNA"/>
</dbReference>